<dbReference type="InterPro" id="IPR029041">
    <property type="entry name" value="FAD-linked_oxidoreductase-like"/>
</dbReference>
<dbReference type="SUPFAM" id="SSF51730">
    <property type="entry name" value="FAD-linked oxidoreductase"/>
    <property type="match status" value="1"/>
</dbReference>
<dbReference type="InterPro" id="IPR015659">
    <property type="entry name" value="Proline_oxidase"/>
</dbReference>
<organism evidence="3 4">
    <name type="scientific">Arsenicicoccus piscis</name>
    <dbReference type="NCBI Taxonomy" id="673954"/>
    <lineage>
        <taxon>Bacteria</taxon>
        <taxon>Bacillati</taxon>
        <taxon>Actinomycetota</taxon>
        <taxon>Actinomycetes</taxon>
        <taxon>Micrococcales</taxon>
        <taxon>Intrasporangiaceae</taxon>
        <taxon>Arsenicicoccus</taxon>
    </lineage>
</organism>
<gene>
    <name evidence="3" type="primary">putA</name>
    <name evidence="3" type="ORF">GCM10025862_01960</name>
</gene>
<dbReference type="InterPro" id="IPR002872">
    <property type="entry name" value="Proline_DH_dom"/>
</dbReference>
<evidence type="ECO:0000259" key="2">
    <source>
        <dbReference type="Pfam" id="PF01619"/>
    </source>
</evidence>
<dbReference type="Gene3D" id="3.20.20.220">
    <property type="match status" value="1"/>
</dbReference>
<dbReference type="PANTHER" id="PTHR13914">
    <property type="entry name" value="PROLINE OXIDASE"/>
    <property type="match status" value="1"/>
</dbReference>
<feature type="domain" description="Proline dehydrogenase" evidence="2">
    <location>
        <begin position="53"/>
        <end position="312"/>
    </location>
</feature>
<protein>
    <submittedName>
        <fullName evidence="3">Proline dehydrogenase</fullName>
    </submittedName>
</protein>
<dbReference type="EMBL" id="BSUJ01000001">
    <property type="protein sequence ID" value="GMA18175.1"/>
    <property type="molecule type" value="Genomic_DNA"/>
</dbReference>
<evidence type="ECO:0000313" key="3">
    <source>
        <dbReference type="EMBL" id="GMA18175.1"/>
    </source>
</evidence>
<name>A0ABQ6HI19_9MICO</name>
<dbReference type="Proteomes" id="UP001157109">
    <property type="component" value="Unassembled WGS sequence"/>
</dbReference>
<keyword evidence="1" id="KW-0560">Oxidoreductase</keyword>
<comment type="caution">
    <text evidence="3">The sequence shown here is derived from an EMBL/GenBank/DDBJ whole genome shotgun (WGS) entry which is preliminary data.</text>
</comment>
<evidence type="ECO:0000256" key="1">
    <source>
        <dbReference type="ARBA" id="ARBA00023002"/>
    </source>
</evidence>
<evidence type="ECO:0000313" key="4">
    <source>
        <dbReference type="Proteomes" id="UP001157109"/>
    </source>
</evidence>
<keyword evidence="4" id="KW-1185">Reference proteome</keyword>
<sequence>MGAANLTLMSDSLRRRIIDLAAHDRVRSLIESSPGSRELLGRFIVGDTLYDALEAVRDLRVTGRAATVCYLGPDGVDAEHRAETVREYQALVQSAAKEGLTASGDLDVSLRLSALGVVGRVFDREAILEAARLIARSAANAGVTLTLDVEGPQTVAEMLRVHAELRADVPDVGITIASCLRRSEEDCRRLAAQAARVRLCKGAFSVSEVEGWRGADVDLAFVRCLRILLAGSGQVLIATHDPRLLEIAAALVRETGRDPATVEYQMYLGVRPLGQTSIADRGDRCRVYIPYGSAWYSYLMQRVADRPASAGFLARSVLTQR</sequence>
<dbReference type="PANTHER" id="PTHR13914:SF0">
    <property type="entry name" value="PROLINE DEHYDROGENASE 1, MITOCHONDRIAL"/>
    <property type="match status" value="1"/>
</dbReference>
<reference evidence="4" key="1">
    <citation type="journal article" date="2019" name="Int. J. Syst. Evol. Microbiol.">
        <title>The Global Catalogue of Microorganisms (GCM) 10K type strain sequencing project: providing services to taxonomists for standard genome sequencing and annotation.</title>
        <authorList>
            <consortium name="The Broad Institute Genomics Platform"/>
            <consortium name="The Broad Institute Genome Sequencing Center for Infectious Disease"/>
            <person name="Wu L."/>
            <person name="Ma J."/>
        </authorList>
    </citation>
    <scope>NUCLEOTIDE SEQUENCE [LARGE SCALE GENOMIC DNA]</scope>
    <source>
        <strain evidence="4">NBRC 105830</strain>
    </source>
</reference>
<accession>A0ABQ6HI19</accession>
<proteinExistence type="predicted"/>
<dbReference type="Pfam" id="PF01619">
    <property type="entry name" value="Pro_dh"/>
    <property type="match status" value="1"/>
</dbReference>